<dbReference type="GO" id="GO:0080008">
    <property type="term" value="C:Cul4-RING E3 ubiquitin ligase complex"/>
    <property type="evidence" value="ECO:0007669"/>
    <property type="project" value="TreeGrafter"/>
</dbReference>
<feature type="compositionally biased region" description="Basic and acidic residues" evidence="3">
    <location>
        <begin position="40"/>
        <end position="49"/>
    </location>
</feature>
<feature type="region of interest" description="Disordered" evidence="3">
    <location>
        <begin position="209"/>
        <end position="234"/>
    </location>
</feature>
<dbReference type="AlphaFoldDB" id="A0A9P7Q981"/>
<dbReference type="InterPro" id="IPR015943">
    <property type="entry name" value="WD40/YVTN_repeat-like_dom_sf"/>
</dbReference>
<feature type="region of interest" description="Disordered" evidence="3">
    <location>
        <begin position="21"/>
        <end position="49"/>
    </location>
</feature>
<dbReference type="SUPFAM" id="SSF50978">
    <property type="entry name" value="WD40 repeat-like"/>
    <property type="match status" value="1"/>
</dbReference>
<sequence>MLEIPGYYYDTTRKKYFKIENSHTAPSQAPWSADSVKKRRGEDLSRDAARKKAQTLKRHIKRHALRRDLVCGNLLRRETEGDAAVPDRDLRCAAWAGGVVDKGRVDFGRGATEREATERIPNMDCLWVGCGVAYISSGGFQAAGQHLWTDENDCITFGNDPFTGRLSQGSRVWLEYALLRFSSISYHEPSHMMMVTSKEMKVDNGLHMFPPPKEGEDRYERRTRHETDQSKQGDEWQTFMRRNPAWGEWCVYSCTPAPASSNLLSILGTSVGPLNVDRNGGITSRMSEEFSQALGSRSPEIFTQDFQQDNHNVLFSGGRQPRLWITDVRAPVTEVMYAPHTSSINHVRSINPHQVLVAGLKNSMSLYDTRFFGKKYNAGSSGRKGGGNGRAPLLTFPGYKNAAHVHTGWDVCAELGLVAAAHDDGTVKLFSLKTGRLLKSPAVDSVRTDTPIKALMFSTMSGERLPSLWVSEGHDVRKFSMGALRFEDEA</sequence>
<feature type="compositionally biased region" description="Basic and acidic residues" evidence="3">
    <location>
        <begin position="213"/>
        <end position="234"/>
    </location>
</feature>
<dbReference type="Gene3D" id="2.130.10.10">
    <property type="entry name" value="YVTN repeat-like/Quinoprotein amine dehydrogenase"/>
    <property type="match status" value="1"/>
</dbReference>
<reference evidence="4 5" key="1">
    <citation type="journal article" date="2020" name="bioRxiv">
        <title>Whole genome comparisons of ergot fungi reveals the divergence and evolution of species within the genus Claviceps are the result of varying mechanisms driving genome evolution and host range expansion.</title>
        <authorList>
            <person name="Wyka S.A."/>
            <person name="Mondo S.J."/>
            <person name="Liu M."/>
            <person name="Dettman J."/>
            <person name="Nalam V."/>
            <person name="Broders K.D."/>
        </authorList>
    </citation>
    <scope>NUCLEOTIDE SEQUENCE [LARGE SCALE GENOMIC DNA]</scope>
    <source>
        <strain evidence="4 5">LM576</strain>
    </source>
</reference>
<accession>A0A9P7Q981</accession>
<proteinExistence type="predicted"/>
<organism evidence="4 5">
    <name type="scientific">Claviceps humidiphila</name>
    <dbReference type="NCBI Taxonomy" id="1294629"/>
    <lineage>
        <taxon>Eukaryota</taxon>
        <taxon>Fungi</taxon>
        <taxon>Dikarya</taxon>
        <taxon>Ascomycota</taxon>
        <taxon>Pezizomycotina</taxon>
        <taxon>Sordariomycetes</taxon>
        <taxon>Hypocreomycetidae</taxon>
        <taxon>Hypocreales</taxon>
        <taxon>Clavicipitaceae</taxon>
        <taxon>Claviceps</taxon>
    </lineage>
</organism>
<protein>
    <recommendedName>
        <fullName evidence="6">Myocyte-specific enhancer factor 2d</fullName>
    </recommendedName>
</protein>
<keyword evidence="5" id="KW-1185">Reference proteome</keyword>
<keyword evidence="1" id="KW-0853">WD repeat</keyword>
<gene>
    <name evidence="4" type="ORF">E4U13_001503</name>
</gene>
<comment type="caution">
    <text evidence="4">The sequence shown here is derived from an EMBL/GenBank/DDBJ whole genome shotgun (WGS) entry which is preliminary data.</text>
</comment>
<dbReference type="Proteomes" id="UP000732380">
    <property type="component" value="Unassembled WGS sequence"/>
</dbReference>
<evidence type="ECO:0000256" key="3">
    <source>
        <dbReference type="SAM" id="MobiDB-lite"/>
    </source>
</evidence>
<dbReference type="PANTHER" id="PTHR44472:SF1">
    <property type="entry name" value="DDB1 AND CUL4 ASSOCIATED FACTOR 4"/>
    <property type="match status" value="1"/>
</dbReference>
<evidence type="ECO:0008006" key="6">
    <source>
        <dbReference type="Google" id="ProtNLM"/>
    </source>
</evidence>
<evidence type="ECO:0000313" key="5">
    <source>
        <dbReference type="Proteomes" id="UP000732380"/>
    </source>
</evidence>
<evidence type="ECO:0000313" key="4">
    <source>
        <dbReference type="EMBL" id="KAG6122685.1"/>
    </source>
</evidence>
<evidence type="ECO:0000256" key="1">
    <source>
        <dbReference type="ARBA" id="ARBA00022574"/>
    </source>
</evidence>
<evidence type="ECO:0000256" key="2">
    <source>
        <dbReference type="ARBA" id="ARBA00022737"/>
    </source>
</evidence>
<dbReference type="PANTHER" id="PTHR44472">
    <property type="entry name" value="DDB1- AND CUL4-ASSOCIATED FACTOR 4-RELATED"/>
    <property type="match status" value="1"/>
</dbReference>
<name>A0A9P7Q981_9HYPO</name>
<dbReference type="InterPro" id="IPR052254">
    <property type="entry name" value="CUL4-DDB1_E3_ligase_receptor"/>
</dbReference>
<dbReference type="EMBL" id="SRQM01000016">
    <property type="protein sequence ID" value="KAG6122685.1"/>
    <property type="molecule type" value="Genomic_DNA"/>
</dbReference>
<dbReference type="InterPro" id="IPR036322">
    <property type="entry name" value="WD40_repeat_dom_sf"/>
</dbReference>
<keyword evidence="2" id="KW-0677">Repeat</keyword>